<evidence type="ECO:0000256" key="1">
    <source>
        <dbReference type="SAM" id="MobiDB-lite"/>
    </source>
</evidence>
<name>A0A448XHX2_9PLAT</name>
<feature type="compositionally biased region" description="Basic residues" evidence="1">
    <location>
        <begin position="427"/>
        <end position="438"/>
    </location>
</feature>
<evidence type="ECO:0000313" key="2">
    <source>
        <dbReference type="EMBL" id="VEL37101.1"/>
    </source>
</evidence>
<evidence type="ECO:0000313" key="3">
    <source>
        <dbReference type="Proteomes" id="UP000784294"/>
    </source>
</evidence>
<dbReference type="AlphaFoldDB" id="A0A448XHX2"/>
<organism evidence="2 3">
    <name type="scientific">Protopolystoma xenopodis</name>
    <dbReference type="NCBI Taxonomy" id="117903"/>
    <lineage>
        <taxon>Eukaryota</taxon>
        <taxon>Metazoa</taxon>
        <taxon>Spiralia</taxon>
        <taxon>Lophotrochozoa</taxon>
        <taxon>Platyhelminthes</taxon>
        <taxon>Monogenea</taxon>
        <taxon>Polyopisthocotylea</taxon>
        <taxon>Polystomatidea</taxon>
        <taxon>Polystomatidae</taxon>
        <taxon>Protopolystoma</taxon>
    </lineage>
</organism>
<feature type="region of interest" description="Disordered" evidence="1">
    <location>
        <begin position="164"/>
        <end position="203"/>
    </location>
</feature>
<feature type="compositionally biased region" description="Polar residues" evidence="1">
    <location>
        <begin position="164"/>
        <end position="187"/>
    </location>
</feature>
<dbReference type="Proteomes" id="UP000784294">
    <property type="component" value="Unassembled WGS sequence"/>
</dbReference>
<reference evidence="2" key="1">
    <citation type="submission" date="2018-11" db="EMBL/GenBank/DDBJ databases">
        <authorList>
            <consortium name="Pathogen Informatics"/>
        </authorList>
    </citation>
    <scope>NUCLEOTIDE SEQUENCE</scope>
</reference>
<dbReference type="EMBL" id="CAAALY010254005">
    <property type="protein sequence ID" value="VEL37101.1"/>
    <property type="molecule type" value="Genomic_DNA"/>
</dbReference>
<protein>
    <submittedName>
        <fullName evidence="2">Uncharacterized protein</fullName>
    </submittedName>
</protein>
<feature type="region of interest" description="Disordered" evidence="1">
    <location>
        <begin position="400"/>
        <end position="438"/>
    </location>
</feature>
<gene>
    <name evidence="2" type="ORF">PXEA_LOCUS30541</name>
</gene>
<keyword evidence="3" id="KW-1185">Reference proteome</keyword>
<feature type="non-terminal residue" evidence="2">
    <location>
        <position position="1"/>
    </location>
</feature>
<sequence length="438" mass="45081">MSEEKRNRNIMLCKKSRQECLIKANWQLAARTTSSSSGWSNFPISSSHIPSVKIEMKMEIEIEIEMEIEMRAKLPTSYLPLPPSIPLFHLLHLSCLRATSSLDYKTGHQSLLNGSGPFAGFSSGLGIPGPGYYGEPGAGGLPGVCSTPLYPGLVSCGLVETGSSPASTHANSLQPAGNNLQTYTSSLDHPHHRRNNHHHHQHQMGAGLFGEAVASSLSSVARTHGTCSFASQSGATRSTAADGLSTPTLATAPTCTGAGGACVGGGDNDGLFHSEHTHLQYQQHHQLAGLVPGLGDLPLSLGLGLGPAHSPSCPSSAFGSASAACPATPGDDEADSLLAPTGSVCTSTGGCPAAGRHQWPTGQTSGCPGCQSACQRRTTAAGSSPIRYFAQATQSPSAVVYASQPGPTSHQSSSTGTGLLDSGHGHGYGHGHRHGHGH</sequence>
<feature type="compositionally biased region" description="Basic residues" evidence="1">
    <location>
        <begin position="190"/>
        <end position="202"/>
    </location>
</feature>
<feature type="compositionally biased region" description="Low complexity" evidence="1">
    <location>
        <begin position="412"/>
        <end position="422"/>
    </location>
</feature>
<proteinExistence type="predicted"/>
<comment type="caution">
    <text evidence="2">The sequence shown here is derived from an EMBL/GenBank/DDBJ whole genome shotgun (WGS) entry which is preliminary data.</text>
</comment>
<accession>A0A448XHX2</accession>